<dbReference type="PANTHER" id="PTHR15341">
    <property type="entry name" value="SUN-COR STEROID HORMONE RECEPTOR CO-REPRESSOR"/>
    <property type="match status" value="1"/>
</dbReference>
<dbReference type="EMBL" id="LT598477">
    <property type="protein sequence ID" value="SCU95951.1"/>
    <property type="molecule type" value="Genomic_DNA"/>
</dbReference>
<name>A0A1G4JXU3_9SACH</name>
<comment type="subcellular location">
    <subcellularLocation>
        <location evidence="1">Nucleus</location>
    </subcellularLocation>
</comment>
<dbReference type="InterPro" id="IPR011082">
    <property type="entry name" value="Exosome-assoc_fac/DNA_repair"/>
</dbReference>
<evidence type="ECO:0000256" key="2">
    <source>
        <dbReference type="SAM" id="MobiDB-lite"/>
    </source>
</evidence>
<organism evidence="3 4">
    <name type="scientific">Lachancea meyersii CBS 8951</name>
    <dbReference type="NCBI Taxonomy" id="1266667"/>
    <lineage>
        <taxon>Eukaryota</taxon>
        <taxon>Fungi</taxon>
        <taxon>Dikarya</taxon>
        <taxon>Ascomycota</taxon>
        <taxon>Saccharomycotina</taxon>
        <taxon>Saccharomycetes</taxon>
        <taxon>Saccharomycetales</taxon>
        <taxon>Saccharomycetaceae</taxon>
        <taxon>Lachancea</taxon>
    </lineage>
</organism>
<feature type="region of interest" description="Disordered" evidence="2">
    <location>
        <begin position="93"/>
        <end position="170"/>
    </location>
</feature>
<comment type="function">
    <text evidence="1">Required for exosome-dependent processing of pre-rRNA and small nucleolar RNA (snRNA) precursors. Involved in processing of 35S pre-rRNA at the A0, A1 and A2 sites.</text>
</comment>
<reference evidence="4" key="1">
    <citation type="submission" date="2016-03" db="EMBL/GenBank/DDBJ databases">
        <authorList>
            <person name="Devillers Hugo."/>
        </authorList>
    </citation>
    <scope>NUCLEOTIDE SEQUENCE [LARGE SCALE GENOMIC DNA]</scope>
</reference>
<evidence type="ECO:0000313" key="3">
    <source>
        <dbReference type="EMBL" id="SCU95951.1"/>
    </source>
</evidence>
<gene>
    <name evidence="3" type="ORF">LAME_0F14224G</name>
</gene>
<dbReference type="GO" id="GO:0010468">
    <property type="term" value="P:regulation of gene expression"/>
    <property type="evidence" value="ECO:0007669"/>
    <property type="project" value="TreeGrafter"/>
</dbReference>
<evidence type="ECO:0000256" key="1">
    <source>
        <dbReference type="RuleBase" id="RU368003"/>
    </source>
</evidence>
<keyword evidence="1" id="KW-0694">RNA-binding</keyword>
<dbReference type="GO" id="GO:0000178">
    <property type="term" value="C:exosome (RNase complex)"/>
    <property type="evidence" value="ECO:0007669"/>
    <property type="project" value="TreeGrafter"/>
</dbReference>
<feature type="compositionally biased region" description="Basic residues" evidence="2">
    <location>
        <begin position="155"/>
        <end position="170"/>
    </location>
</feature>
<sequence length="170" mass="19362">MDDSSKIKPYIAHLNSQLANLGPEINKFTHKSLDEQLLLLNDERSKLDLSNRYAYVLSSLIFAYMKLHNVKDLTPIKQELARVKRYMDLARQLDKNDEKQEKLEKESQEQAKQIINSALGGRASSPAISKVNFQGKHTKFSEEPQTGSASEKVIPKKPHSTGKVSKREKR</sequence>
<dbReference type="GO" id="GO:0003677">
    <property type="term" value="F:DNA binding"/>
    <property type="evidence" value="ECO:0007669"/>
    <property type="project" value="TreeGrafter"/>
</dbReference>
<keyword evidence="1" id="KW-0539">Nucleus</keyword>
<dbReference type="Proteomes" id="UP000191144">
    <property type="component" value="Chromosome F"/>
</dbReference>
<feature type="compositionally biased region" description="Basic and acidic residues" evidence="2">
    <location>
        <begin position="93"/>
        <end position="109"/>
    </location>
</feature>
<proteinExistence type="inferred from homology"/>
<dbReference type="OrthoDB" id="1421013at2759"/>
<dbReference type="GO" id="GO:0000460">
    <property type="term" value="P:maturation of 5.8S rRNA"/>
    <property type="evidence" value="ECO:0007669"/>
    <property type="project" value="TreeGrafter"/>
</dbReference>
<dbReference type="GO" id="GO:0003723">
    <property type="term" value="F:RNA binding"/>
    <property type="evidence" value="ECO:0007669"/>
    <property type="project" value="UniProtKB-UniRule"/>
</dbReference>
<keyword evidence="4" id="KW-1185">Reference proteome</keyword>
<evidence type="ECO:0000313" key="4">
    <source>
        <dbReference type="Proteomes" id="UP000191144"/>
    </source>
</evidence>
<dbReference type="PANTHER" id="PTHR15341:SF3">
    <property type="entry name" value="NUCLEAR NUCLEIC ACID-BINDING PROTEIN C1D"/>
    <property type="match status" value="1"/>
</dbReference>
<keyword evidence="1" id="KW-0698">rRNA processing</keyword>
<protein>
    <recommendedName>
        <fullName evidence="1">Exosome complex protein</fullName>
    </recommendedName>
</protein>
<dbReference type="AlphaFoldDB" id="A0A1G4JXU3"/>
<dbReference type="GO" id="GO:0005730">
    <property type="term" value="C:nucleolus"/>
    <property type="evidence" value="ECO:0007669"/>
    <property type="project" value="TreeGrafter"/>
</dbReference>
<comment type="similarity">
    <text evidence="1">Belongs to the C1D family.</text>
</comment>
<accession>A0A1G4JXU3</accession>